<feature type="region of interest" description="Disordered" evidence="1">
    <location>
        <begin position="46"/>
        <end position="178"/>
    </location>
</feature>
<dbReference type="EMBL" id="FQYQ01000003">
    <property type="protein sequence ID" value="SHI62481.1"/>
    <property type="molecule type" value="Genomic_DNA"/>
</dbReference>
<feature type="transmembrane region" description="Helical" evidence="2">
    <location>
        <begin position="1162"/>
        <end position="1179"/>
    </location>
</feature>
<evidence type="ECO:0000259" key="3">
    <source>
        <dbReference type="Pfam" id="PF18998"/>
    </source>
</evidence>
<reference evidence="4 5" key="1">
    <citation type="submission" date="2016-11" db="EMBL/GenBank/DDBJ databases">
        <authorList>
            <person name="Jaros S."/>
            <person name="Januszkiewicz K."/>
            <person name="Wedrychowicz H."/>
        </authorList>
    </citation>
    <scope>NUCLEOTIDE SEQUENCE [LARGE SCALE GENOMIC DNA]</scope>
    <source>
        <strain evidence="4 5">DSM 14809</strain>
    </source>
</reference>
<dbReference type="Proteomes" id="UP000184185">
    <property type="component" value="Unassembled WGS sequence"/>
</dbReference>
<evidence type="ECO:0000256" key="1">
    <source>
        <dbReference type="SAM" id="MobiDB-lite"/>
    </source>
</evidence>
<feature type="compositionally biased region" description="Basic and acidic residues" evidence="1">
    <location>
        <begin position="54"/>
        <end position="77"/>
    </location>
</feature>
<feature type="transmembrane region" description="Helical" evidence="2">
    <location>
        <begin position="5"/>
        <end position="23"/>
    </location>
</feature>
<dbReference type="RefSeq" id="WP_072912951.1">
    <property type="nucleotide sequence ID" value="NZ_FQYQ01000003.1"/>
</dbReference>
<protein>
    <recommendedName>
        <fullName evidence="3">Bacterial repeat domain-containing protein</fullName>
    </recommendedName>
</protein>
<dbReference type="Pfam" id="PF18998">
    <property type="entry name" value="Flg_new_2"/>
    <property type="match status" value="1"/>
</dbReference>
<keyword evidence="2" id="KW-0812">Transmembrane</keyword>
<name>A0A1M6CNQ0_PSEXY</name>
<feature type="compositionally biased region" description="Gly residues" evidence="1">
    <location>
        <begin position="129"/>
        <end position="144"/>
    </location>
</feature>
<keyword evidence="2" id="KW-0472">Membrane</keyword>
<dbReference type="AlphaFoldDB" id="A0A1M6CNQ0"/>
<keyword evidence="2" id="KW-1133">Transmembrane helix</keyword>
<accession>A0A1M6CNQ0</accession>
<evidence type="ECO:0000313" key="5">
    <source>
        <dbReference type="Proteomes" id="UP000184185"/>
    </source>
</evidence>
<organism evidence="4 5">
    <name type="scientific">Pseudobutyrivibrio xylanivorans DSM 14809</name>
    <dbReference type="NCBI Taxonomy" id="1123012"/>
    <lineage>
        <taxon>Bacteria</taxon>
        <taxon>Bacillati</taxon>
        <taxon>Bacillota</taxon>
        <taxon>Clostridia</taxon>
        <taxon>Lachnospirales</taxon>
        <taxon>Lachnospiraceae</taxon>
        <taxon>Pseudobutyrivibrio</taxon>
    </lineage>
</organism>
<feature type="compositionally biased region" description="Low complexity" evidence="1">
    <location>
        <begin position="159"/>
        <end position="170"/>
    </location>
</feature>
<dbReference type="Gene3D" id="2.60.40.2700">
    <property type="match status" value="1"/>
</dbReference>
<evidence type="ECO:0000256" key="2">
    <source>
        <dbReference type="SAM" id="Phobius"/>
    </source>
</evidence>
<sequence>MDKKFLVRILALTMVVVLVHTYLNREFLFSEADELDLNINTILELNSDSSGDTEETKAEEPKGEEEHRSTEEPKAEGETESENELNSEEKPVILLKSSDGTTGEGGEDGNGDGTGDGDNQEGQDQNGQEGQGQDGQNGQGGQEGQDGQEGQNGQGQEGQEGQNGQTQNGEPTGDNEDDKFTVTVKEGIENVAIQISNYNPVKDDTVSISATPDEGYSLKSLTVKTTDTESPADVALTHTDGNNYEFTQPEANVIIDASAEIVSYTIATPTTAQTECSIQIQSILKQPESISDGSTNACVGDKVVLAVTSKVGCVLSSITVTASTGNTIDAVKNFDNNYEFIMPAANIDSIVAVFTDFIILEEATKPFIVNANGNAIPQVGDRLTACTHALPNIQWKWYADDVFIEGATEQILVLTEKELGKTIRVQAIQPRNAAGEGRPGTDIYIMSDATPAVIAKVIGTITPEEVTAVTVYDYVNETINVTEAYELSLSDSVLEGQASLAITEILDREVNRVVYVRRKATDIAPASEWLPVFLSERPAAPTVSVENAVLSDWDYGKLVGTTAAMEYKLTSDPGFTRASDSYTRVKVGKYIVRYAASTTAFAGKTAEFTVRRQCIELTSQNKPVIVNITASRSQPVIGDTLEVQVNAGPGLSYQWYLNSSPISGATDVRYNLPASTYNKRISVRVTQAANVDGEGHPASAITASSDFVGPVKKVPGDSISESEIKGRLSYNYPMEVVAVSAGYEISTGSGSSGASSLKLTSVLDRNSAKYIYGRKKASDWQEASSWVKVSIPERPASPGNLTTESASSETAVDGKIIGTSQAMEYKMSGASSYTQASPGTTLVKAGTYFVRVAATGSNFASKYVTVKVESKTKKTDTTLKTKTTTKKSSKKSSSTKKETEEEDDEDLDFDLIDKSELWKTLSQDIKDGLRELLEESKGELVDANDLLDPTAIPGSKIAVNDMPIALVIGKGVIVIELDKIASGVILPDAYAVARGILTEEQIDLISRGGIVELKIATDSVIEDRIPAEEKAVFENSFTEYSGDYPNLTKAGYMEINISYKFYTHEWKEVTETLEPIEFVFELPDDLKNTSESFYMIRVHDGQGALLSDLDEDVNTVTICSTQFSNYLLVRTPEVQLATEEAGDDEADEKGNNPIKFFVTHQWPILFWGLVGLDVVYIAIRKIRKFRRNKRLATAK</sequence>
<dbReference type="OrthoDB" id="9792152at2"/>
<gene>
    <name evidence="4" type="ORF">SAMN02745725_00766</name>
</gene>
<evidence type="ECO:0000313" key="4">
    <source>
        <dbReference type="EMBL" id="SHI62481.1"/>
    </source>
</evidence>
<feature type="domain" description="Bacterial repeat" evidence="3">
    <location>
        <begin position="196"/>
        <end position="257"/>
    </location>
</feature>
<keyword evidence="5" id="KW-1185">Reference proteome</keyword>
<proteinExistence type="predicted"/>
<feature type="region of interest" description="Disordered" evidence="1">
    <location>
        <begin position="874"/>
        <end position="906"/>
    </location>
</feature>
<dbReference type="InterPro" id="IPR044060">
    <property type="entry name" value="Bacterial_rp_domain"/>
</dbReference>
<feature type="compositionally biased region" description="Basic residues" evidence="1">
    <location>
        <begin position="883"/>
        <end position="894"/>
    </location>
</feature>